<dbReference type="Pfam" id="PF05685">
    <property type="entry name" value="Uma2"/>
    <property type="match status" value="1"/>
</dbReference>
<dbReference type="Gene3D" id="3.90.1570.10">
    <property type="entry name" value="tt1808, chain A"/>
    <property type="match status" value="1"/>
</dbReference>
<name>K9YSV1_DACS8</name>
<proteinExistence type="predicted"/>
<organism evidence="2 3">
    <name type="scientific">Dactylococcopsis salina (strain PCC 8305)</name>
    <name type="common">Myxobactron salinum</name>
    <dbReference type="NCBI Taxonomy" id="13035"/>
    <lineage>
        <taxon>Bacteria</taxon>
        <taxon>Bacillati</taxon>
        <taxon>Cyanobacteriota</taxon>
        <taxon>Cyanophyceae</taxon>
        <taxon>Nodosilineales</taxon>
        <taxon>Cymatolegaceae</taxon>
        <taxon>Dactylococcopsis</taxon>
    </lineage>
</organism>
<feature type="domain" description="Putative restriction endonuclease" evidence="1">
    <location>
        <begin position="28"/>
        <end position="199"/>
    </location>
</feature>
<dbReference type="PANTHER" id="PTHR34107">
    <property type="entry name" value="SLL0198 PROTEIN-RELATED"/>
    <property type="match status" value="1"/>
</dbReference>
<evidence type="ECO:0000259" key="1">
    <source>
        <dbReference type="Pfam" id="PF05685"/>
    </source>
</evidence>
<dbReference type="CDD" id="cd06260">
    <property type="entry name" value="DUF820-like"/>
    <property type="match status" value="1"/>
</dbReference>
<dbReference type="RefSeq" id="WP_015229021.1">
    <property type="nucleotide sequence ID" value="NC_019780.1"/>
</dbReference>
<dbReference type="AlphaFoldDB" id="K9YSV1"/>
<evidence type="ECO:0000313" key="3">
    <source>
        <dbReference type="Proteomes" id="UP000010482"/>
    </source>
</evidence>
<gene>
    <name evidence="2" type="ORF">Dacsa_1321</name>
</gene>
<dbReference type="PATRIC" id="fig|13035.3.peg.1489"/>
<accession>K9YSV1</accession>
<dbReference type="InterPro" id="IPR012296">
    <property type="entry name" value="Nuclease_put_TT1808"/>
</dbReference>
<protein>
    <recommendedName>
        <fullName evidence="1">Putative restriction endonuclease domain-containing protein</fullName>
    </recommendedName>
</protein>
<dbReference type="InterPro" id="IPR008538">
    <property type="entry name" value="Uma2"/>
</dbReference>
<dbReference type="STRING" id="13035.Dacsa_1321"/>
<sequence length="204" mass="23142">MIQTTTIPETETLLMALPNSIALKVTEEQFTTLAAANRDLRLERTSQGELIVNPPTGWETGEENWKIAGELYIWWRNFGEVGKVFDSSTGFTLPNGAIRSPDASWVSRERWEALTPEDKTTFPKIYPDFVVELRSKSDKLPPLQEKMREYLENGAKLGWLIDPQSSRVEIYQTGKETEILENPTELSGEPVLTGFILKLARILN</sequence>
<dbReference type="PANTHER" id="PTHR34107:SF7">
    <property type="entry name" value="SLR2092 PROTEIN"/>
    <property type="match status" value="1"/>
</dbReference>
<dbReference type="OrthoDB" id="513575at2"/>
<dbReference type="SUPFAM" id="SSF52980">
    <property type="entry name" value="Restriction endonuclease-like"/>
    <property type="match status" value="1"/>
</dbReference>
<dbReference type="InterPro" id="IPR011335">
    <property type="entry name" value="Restrct_endonuc-II-like"/>
</dbReference>
<evidence type="ECO:0000313" key="2">
    <source>
        <dbReference type="EMBL" id="AFZ50016.1"/>
    </source>
</evidence>
<keyword evidence="3" id="KW-1185">Reference proteome</keyword>
<dbReference type="Proteomes" id="UP000010482">
    <property type="component" value="Chromosome"/>
</dbReference>
<dbReference type="KEGG" id="dsl:Dacsa_1321"/>
<dbReference type="HOGENOM" id="CLU_076312_3_0_3"/>
<reference evidence="2" key="1">
    <citation type="submission" date="2012-04" db="EMBL/GenBank/DDBJ databases">
        <title>Finished genome of Dactylococcopsis salina PCC 8305.</title>
        <authorList>
            <consortium name="US DOE Joint Genome Institute"/>
            <person name="Gugger M."/>
            <person name="Coursin T."/>
            <person name="Rippka R."/>
            <person name="Tandeau De Marsac N."/>
            <person name="Huntemann M."/>
            <person name="Wei C.-L."/>
            <person name="Han J."/>
            <person name="Detter J.C."/>
            <person name="Han C."/>
            <person name="Tapia R."/>
            <person name="Daligault H."/>
            <person name="Chen A."/>
            <person name="Krypides N."/>
            <person name="Mavromatis K."/>
            <person name="Markowitz V."/>
            <person name="Szeto E."/>
            <person name="Ivanova N."/>
            <person name="Ovchinnikova G."/>
            <person name="Pagani I."/>
            <person name="Pati A."/>
            <person name="Goodwin L."/>
            <person name="Peters L."/>
            <person name="Pitluck S."/>
            <person name="Woyke T."/>
            <person name="Kerfeld C."/>
        </authorList>
    </citation>
    <scope>NUCLEOTIDE SEQUENCE [LARGE SCALE GENOMIC DNA]</scope>
    <source>
        <strain evidence="2">PCC 8305</strain>
    </source>
</reference>
<dbReference type="EMBL" id="CP003944">
    <property type="protein sequence ID" value="AFZ50016.1"/>
    <property type="molecule type" value="Genomic_DNA"/>
</dbReference>
<dbReference type="eggNOG" id="COG4636">
    <property type="taxonomic scope" value="Bacteria"/>
</dbReference>